<reference evidence="2" key="2">
    <citation type="submission" date="2011-02" db="EMBL/GenBank/DDBJ databases">
        <authorList>
            <person name="MacLean D."/>
        </authorList>
    </citation>
    <scope>NUCLEOTIDE SEQUENCE</scope>
</reference>
<dbReference type="AlphaFoldDB" id="F0WQG9"/>
<accession>F0WQG9</accession>
<organism evidence="2">
    <name type="scientific">Albugo laibachii Nc14</name>
    <dbReference type="NCBI Taxonomy" id="890382"/>
    <lineage>
        <taxon>Eukaryota</taxon>
        <taxon>Sar</taxon>
        <taxon>Stramenopiles</taxon>
        <taxon>Oomycota</taxon>
        <taxon>Peronosporomycetes</taxon>
        <taxon>Albuginales</taxon>
        <taxon>Albuginaceae</taxon>
        <taxon>Albugo</taxon>
    </lineage>
</organism>
<feature type="signal peptide" evidence="1">
    <location>
        <begin position="1"/>
        <end position="18"/>
    </location>
</feature>
<sequence length="315" mass="36326">MVKLIVLASLCIFALSDSKLLLKRFDRSDKVAIPETTENSCELVDLRNFKILVRIFKVAARWFNNVWSLELKKYSSKKPFPIKLLDKVAFTHHFQFNATDVMIEYDNATFTMHDMVPNDYIEFKFAIEYGGKITLRLNLDVKATSTKNVVQKVVQFYRWAVGRTPGSSADYTIPLIIKLYEPIIRVTTTAHVLKCKSKIKNCQRQGIFRNIYLSLRRKFSRMIYRIARRIQFAEISDISLKYERSSITSTWMEDPTRPRADAAMTSMVDFVLKNFQNHIFEQIVNGVTLMAMKTGNRVIAAALHSNGPATCLRPS</sequence>
<proteinExistence type="predicted"/>
<dbReference type="HOGENOM" id="CLU_884009_0_0_1"/>
<name>F0WQG9_9STRA</name>
<protein>
    <submittedName>
        <fullName evidence="2">AlNc14C199G8640 protein</fullName>
    </submittedName>
</protein>
<evidence type="ECO:0000313" key="2">
    <source>
        <dbReference type="EMBL" id="CCA23578.1"/>
    </source>
</evidence>
<evidence type="ECO:0000256" key="1">
    <source>
        <dbReference type="SAM" id="SignalP"/>
    </source>
</evidence>
<feature type="chain" id="PRO_5003263555" evidence="1">
    <location>
        <begin position="19"/>
        <end position="315"/>
    </location>
</feature>
<keyword evidence="1" id="KW-0732">Signal</keyword>
<reference evidence="2" key="1">
    <citation type="journal article" date="2011" name="PLoS Biol.">
        <title>Gene gain and loss during evolution of obligate parasitism in the white rust pathogen of Arabidopsis thaliana.</title>
        <authorList>
            <person name="Kemen E."/>
            <person name="Gardiner A."/>
            <person name="Schultz-Larsen T."/>
            <person name="Kemen A.C."/>
            <person name="Balmuth A.L."/>
            <person name="Robert-Seilaniantz A."/>
            <person name="Bailey K."/>
            <person name="Holub E."/>
            <person name="Studholme D.J."/>
            <person name="Maclean D."/>
            <person name="Jones J.D."/>
        </authorList>
    </citation>
    <scope>NUCLEOTIDE SEQUENCE</scope>
</reference>
<gene>
    <name evidence="2" type="primary">AlNc14C199G8640</name>
    <name evidence="2" type="ORF">ALNC14_097220</name>
</gene>
<dbReference type="EMBL" id="FR824244">
    <property type="protein sequence ID" value="CCA23578.1"/>
    <property type="molecule type" value="Genomic_DNA"/>
</dbReference>